<feature type="region of interest" description="Disordered" evidence="7">
    <location>
        <begin position="1"/>
        <end position="89"/>
    </location>
</feature>
<dbReference type="InterPro" id="IPR001680">
    <property type="entry name" value="WD40_rpt"/>
</dbReference>
<evidence type="ECO:0000256" key="3">
    <source>
        <dbReference type="ARBA" id="ARBA00022737"/>
    </source>
</evidence>
<dbReference type="SUPFAM" id="SSF50978">
    <property type="entry name" value="WD40 repeat-like"/>
    <property type="match status" value="1"/>
</dbReference>
<dbReference type="PROSITE" id="PS50294">
    <property type="entry name" value="WD_REPEATS_REGION"/>
    <property type="match status" value="1"/>
</dbReference>
<feature type="compositionally biased region" description="Low complexity" evidence="7">
    <location>
        <begin position="1"/>
        <end position="15"/>
    </location>
</feature>
<feature type="compositionally biased region" description="Acidic residues" evidence="7">
    <location>
        <begin position="64"/>
        <end position="80"/>
    </location>
</feature>
<keyword evidence="3" id="KW-0677">Repeat</keyword>
<proteinExistence type="inferred from homology"/>
<dbReference type="SMART" id="SM00320">
    <property type="entry name" value="WD40"/>
    <property type="match status" value="5"/>
</dbReference>
<dbReference type="InterPro" id="IPR051865">
    <property type="entry name" value="WD-repeat_CDT2_adapter"/>
</dbReference>
<evidence type="ECO:0000256" key="4">
    <source>
        <dbReference type="ARBA" id="ARBA00022786"/>
    </source>
</evidence>
<gene>
    <name evidence="8" type="ORF">JR316_005733</name>
</gene>
<feature type="compositionally biased region" description="Polar residues" evidence="7">
    <location>
        <begin position="16"/>
        <end position="28"/>
    </location>
</feature>
<dbReference type="EMBL" id="JAFIQS010000005">
    <property type="protein sequence ID" value="KAG5169177.1"/>
    <property type="molecule type" value="Genomic_DNA"/>
</dbReference>
<dbReference type="GO" id="GO:0005634">
    <property type="term" value="C:nucleus"/>
    <property type="evidence" value="ECO:0007669"/>
    <property type="project" value="TreeGrafter"/>
</dbReference>
<feature type="repeat" description="WD" evidence="6">
    <location>
        <begin position="478"/>
        <end position="507"/>
    </location>
</feature>
<feature type="region of interest" description="Disordered" evidence="7">
    <location>
        <begin position="297"/>
        <end position="321"/>
    </location>
</feature>
<dbReference type="GO" id="GO:0030674">
    <property type="term" value="F:protein-macromolecule adaptor activity"/>
    <property type="evidence" value="ECO:0007669"/>
    <property type="project" value="TreeGrafter"/>
</dbReference>
<comment type="similarity">
    <text evidence="5">Belongs to the WD repeat cdt2 family.</text>
</comment>
<name>A0A8H7XY16_PSICU</name>
<dbReference type="PANTHER" id="PTHR22852:SF0">
    <property type="entry name" value="DENTICLELESS PROTEIN HOMOLOG"/>
    <property type="match status" value="1"/>
</dbReference>
<dbReference type="Gene3D" id="2.130.10.10">
    <property type="entry name" value="YVTN repeat-like/Quinoprotein amine dehydrogenase"/>
    <property type="match status" value="2"/>
</dbReference>
<feature type="repeat" description="WD" evidence="6">
    <location>
        <begin position="239"/>
        <end position="281"/>
    </location>
</feature>
<sequence length="532" mass="58119">MLPSPSSSPRAALAPCTNTLRTPQTTKSAKYLPTPPIESKTKRHRPVEHKSVNKSHKRLKLEETELSSDSEQSDYDEEEDVAMKEPESRVPHVKVRKSIPHHLFSRFITSPVMLMALVASSLPILQSFVSSNKSDVFKCHSVGGDTYLTPPYACSYSSDAKAGGKPLLAVATEQGTVHIFDTTRRKDWDCEIPRTTYQPHFNGIFDIKWNLDGRSLATCSGDQSTRITSAETGVITNVLRGHTSTVKCLSWDPSNTSLLATGGRDGAICLWDLRVGERVHDTETTASAPVMTIFGAHENTTVKSKPKSRKGKQNPSPRTVTNLLYPGSEPFSIVSSGSFDGILRCWDLRTPATPKKKTAKLSVPTELYSSLIDPTTRTSKRARGILSMTTGTGPSAGLIFAFSADSRIHIYDLPSLNAHNASYSHENLQTSSFYVGLSVSPCGRWLACGGSPNTGNSFLFDVENASGTSSIQSQGVELKGQMGEVGSVDWAAESLATCADDGTVRVWRPDLTTHIKCREQPEESSWDWSWSM</sequence>
<dbReference type="PRINTS" id="PR00320">
    <property type="entry name" value="GPROTEINBRPT"/>
</dbReference>
<evidence type="ECO:0000256" key="7">
    <source>
        <dbReference type="SAM" id="MobiDB-lite"/>
    </source>
</evidence>
<evidence type="ECO:0000256" key="2">
    <source>
        <dbReference type="ARBA" id="ARBA00022574"/>
    </source>
</evidence>
<evidence type="ECO:0000256" key="5">
    <source>
        <dbReference type="ARBA" id="ARBA00038344"/>
    </source>
</evidence>
<dbReference type="InterPro" id="IPR019775">
    <property type="entry name" value="WD40_repeat_CS"/>
</dbReference>
<dbReference type="PROSITE" id="PS50082">
    <property type="entry name" value="WD_REPEATS_2"/>
    <property type="match status" value="2"/>
</dbReference>
<dbReference type="InterPro" id="IPR020472">
    <property type="entry name" value="WD40_PAC1"/>
</dbReference>
<evidence type="ECO:0000313" key="8">
    <source>
        <dbReference type="EMBL" id="KAG5169177.1"/>
    </source>
</evidence>
<reference evidence="8" key="1">
    <citation type="submission" date="2021-02" db="EMBL/GenBank/DDBJ databases">
        <title>Psilocybe cubensis genome.</title>
        <authorList>
            <person name="Mckernan K.J."/>
            <person name="Crawford S."/>
            <person name="Trippe A."/>
            <person name="Kane L.T."/>
            <person name="Mclaughlin S."/>
        </authorList>
    </citation>
    <scope>NUCLEOTIDE SEQUENCE [LARGE SCALE GENOMIC DNA]</scope>
    <source>
        <strain evidence="8">MGC-MH-2018</strain>
    </source>
</reference>
<protein>
    <recommendedName>
        <fullName evidence="9">Anaphase-promoting complex subunit 4 WD40 domain-containing protein</fullName>
    </recommendedName>
</protein>
<dbReference type="InterPro" id="IPR036322">
    <property type="entry name" value="WD40_repeat_dom_sf"/>
</dbReference>
<feature type="compositionally biased region" description="Basic residues" evidence="7">
    <location>
        <begin position="41"/>
        <end position="59"/>
    </location>
</feature>
<dbReference type="GO" id="GO:0043161">
    <property type="term" value="P:proteasome-mediated ubiquitin-dependent protein catabolic process"/>
    <property type="evidence" value="ECO:0007669"/>
    <property type="project" value="TreeGrafter"/>
</dbReference>
<dbReference type="InterPro" id="IPR015943">
    <property type="entry name" value="WD40/YVTN_repeat-like_dom_sf"/>
</dbReference>
<evidence type="ECO:0000256" key="6">
    <source>
        <dbReference type="PROSITE-ProRule" id="PRU00221"/>
    </source>
</evidence>
<dbReference type="AlphaFoldDB" id="A0A8H7XY16"/>
<accession>A0A8H7XY16</accession>
<dbReference type="OrthoDB" id="2096344at2759"/>
<evidence type="ECO:0000256" key="1">
    <source>
        <dbReference type="ARBA" id="ARBA00004906"/>
    </source>
</evidence>
<comment type="pathway">
    <text evidence="1">Protein modification; protein ubiquitination.</text>
</comment>
<dbReference type="Pfam" id="PF00400">
    <property type="entry name" value="WD40"/>
    <property type="match status" value="3"/>
</dbReference>
<organism evidence="8">
    <name type="scientific">Psilocybe cubensis</name>
    <name type="common">Psychedelic mushroom</name>
    <name type="synonym">Stropharia cubensis</name>
    <dbReference type="NCBI Taxonomy" id="181762"/>
    <lineage>
        <taxon>Eukaryota</taxon>
        <taxon>Fungi</taxon>
        <taxon>Dikarya</taxon>
        <taxon>Basidiomycota</taxon>
        <taxon>Agaricomycotina</taxon>
        <taxon>Agaricomycetes</taxon>
        <taxon>Agaricomycetidae</taxon>
        <taxon>Agaricales</taxon>
        <taxon>Agaricineae</taxon>
        <taxon>Strophariaceae</taxon>
        <taxon>Psilocybe</taxon>
    </lineage>
</organism>
<evidence type="ECO:0008006" key="9">
    <source>
        <dbReference type="Google" id="ProtNLM"/>
    </source>
</evidence>
<dbReference type="PROSITE" id="PS00678">
    <property type="entry name" value="WD_REPEATS_1"/>
    <property type="match status" value="1"/>
</dbReference>
<keyword evidence="4" id="KW-0833">Ubl conjugation pathway</keyword>
<dbReference type="PANTHER" id="PTHR22852">
    <property type="entry name" value="LETHAL 2 DENTICLELESS PROTEIN RETINOIC ACID-REGULATED NUCLEAR MATRIX-ASSOCIATED PROTEIN"/>
    <property type="match status" value="1"/>
</dbReference>
<keyword evidence="2 6" id="KW-0853">WD repeat</keyword>
<comment type="caution">
    <text evidence="8">The sequence shown here is derived from an EMBL/GenBank/DDBJ whole genome shotgun (WGS) entry which is preliminary data.</text>
</comment>